<sequence length="78" mass="8480">MNDAVDSEVAKYEGKGWASLKFEQGRYLVTGGNAMADTVDSEASHHAYQQTGANAMTDAVDREASHHASAAIWSMNRY</sequence>
<evidence type="ECO:0000313" key="2">
    <source>
        <dbReference type="Proteomes" id="UP000053424"/>
    </source>
</evidence>
<dbReference type="Proteomes" id="UP000053424">
    <property type="component" value="Unassembled WGS sequence"/>
</dbReference>
<keyword evidence="2" id="KW-1185">Reference proteome</keyword>
<evidence type="ECO:0000313" key="1">
    <source>
        <dbReference type="EMBL" id="KIM46616.1"/>
    </source>
</evidence>
<dbReference type="EMBL" id="KN831770">
    <property type="protein sequence ID" value="KIM46616.1"/>
    <property type="molecule type" value="Genomic_DNA"/>
</dbReference>
<gene>
    <name evidence="1" type="ORF">M413DRAFT_23012</name>
</gene>
<dbReference type="HOGENOM" id="CLU_2622305_0_0_1"/>
<proteinExistence type="predicted"/>
<accession>A0A0C3CRY1</accession>
<reference evidence="1 2" key="1">
    <citation type="submission" date="2014-04" db="EMBL/GenBank/DDBJ databases">
        <authorList>
            <consortium name="DOE Joint Genome Institute"/>
            <person name="Kuo A."/>
            <person name="Gay G."/>
            <person name="Dore J."/>
            <person name="Kohler A."/>
            <person name="Nagy L.G."/>
            <person name="Floudas D."/>
            <person name="Copeland A."/>
            <person name="Barry K.W."/>
            <person name="Cichocki N."/>
            <person name="Veneault-Fourrey C."/>
            <person name="LaButti K."/>
            <person name="Lindquist E.A."/>
            <person name="Lipzen A."/>
            <person name="Lundell T."/>
            <person name="Morin E."/>
            <person name="Murat C."/>
            <person name="Sun H."/>
            <person name="Tunlid A."/>
            <person name="Henrissat B."/>
            <person name="Grigoriev I.V."/>
            <person name="Hibbett D.S."/>
            <person name="Martin F."/>
            <person name="Nordberg H.P."/>
            <person name="Cantor M.N."/>
            <person name="Hua S.X."/>
        </authorList>
    </citation>
    <scope>NUCLEOTIDE SEQUENCE [LARGE SCALE GENOMIC DNA]</scope>
    <source>
        <strain evidence="2">h7</strain>
    </source>
</reference>
<protein>
    <submittedName>
        <fullName evidence="1">Uncharacterized protein</fullName>
    </submittedName>
</protein>
<organism evidence="1 2">
    <name type="scientific">Hebeloma cylindrosporum</name>
    <dbReference type="NCBI Taxonomy" id="76867"/>
    <lineage>
        <taxon>Eukaryota</taxon>
        <taxon>Fungi</taxon>
        <taxon>Dikarya</taxon>
        <taxon>Basidiomycota</taxon>
        <taxon>Agaricomycotina</taxon>
        <taxon>Agaricomycetes</taxon>
        <taxon>Agaricomycetidae</taxon>
        <taxon>Agaricales</taxon>
        <taxon>Agaricineae</taxon>
        <taxon>Hymenogastraceae</taxon>
        <taxon>Hebeloma</taxon>
    </lineage>
</organism>
<reference evidence="2" key="2">
    <citation type="submission" date="2015-01" db="EMBL/GenBank/DDBJ databases">
        <title>Evolutionary Origins and Diversification of the Mycorrhizal Mutualists.</title>
        <authorList>
            <consortium name="DOE Joint Genome Institute"/>
            <consortium name="Mycorrhizal Genomics Consortium"/>
            <person name="Kohler A."/>
            <person name="Kuo A."/>
            <person name="Nagy L.G."/>
            <person name="Floudas D."/>
            <person name="Copeland A."/>
            <person name="Barry K.W."/>
            <person name="Cichocki N."/>
            <person name="Veneault-Fourrey C."/>
            <person name="LaButti K."/>
            <person name="Lindquist E.A."/>
            <person name="Lipzen A."/>
            <person name="Lundell T."/>
            <person name="Morin E."/>
            <person name="Murat C."/>
            <person name="Riley R."/>
            <person name="Ohm R."/>
            <person name="Sun H."/>
            <person name="Tunlid A."/>
            <person name="Henrissat B."/>
            <person name="Grigoriev I.V."/>
            <person name="Hibbett D.S."/>
            <person name="Martin F."/>
        </authorList>
    </citation>
    <scope>NUCLEOTIDE SEQUENCE [LARGE SCALE GENOMIC DNA]</scope>
    <source>
        <strain evidence="2">h7</strain>
    </source>
</reference>
<dbReference type="AlphaFoldDB" id="A0A0C3CRY1"/>
<name>A0A0C3CRY1_HEBCY</name>